<evidence type="ECO:0008006" key="5">
    <source>
        <dbReference type="Google" id="ProtNLM"/>
    </source>
</evidence>
<dbReference type="InterPro" id="IPR028994">
    <property type="entry name" value="Integrin_alpha_N"/>
</dbReference>
<organism evidence="3 4">
    <name type="scientific">Streptomyces vietnamensis</name>
    <dbReference type="NCBI Taxonomy" id="362257"/>
    <lineage>
        <taxon>Bacteria</taxon>
        <taxon>Bacillati</taxon>
        <taxon>Actinomycetota</taxon>
        <taxon>Actinomycetes</taxon>
        <taxon>Kitasatosporales</taxon>
        <taxon>Streptomycetaceae</taxon>
        <taxon>Streptomyces</taxon>
    </lineage>
</organism>
<dbReference type="PANTHER" id="PTHR44103:SF1">
    <property type="entry name" value="PROPROTEIN CONVERTASE P"/>
    <property type="match status" value="1"/>
</dbReference>
<dbReference type="RefSeq" id="WP_041130674.1">
    <property type="nucleotide sequence ID" value="NZ_CP010407.1"/>
</dbReference>
<accession>A0A0B5IE95</accession>
<keyword evidence="4" id="KW-1185">Reference proteome</keyword>
<evidence type="ECO:0000256" key="1">
    <source>
        <dbReference type="ARBA" id="ARBA00022729"/>
    </source>
</evidence>
<evidence type="ECO:0000313" key="3">
    <source>
        <dbReference type="EMBL" id="AJF66674.1"/>
    </source>
</evidence>
<dbReference type="AlphaFoldDB" id="A0A0B5IE95"/>
<keyword evidence="1 2" id="KW-0732">Signal</keyword>
<feature type="chain" id="PRO_5002103481" description="Integrin" evidence="2">
    <location>
        <begin position="35"/>
        <end position="757"/>
    </location>
</feature>
<gene>
    <name evidence="3" type="ORF">SVTN_22195</name>
</gene>
<sequence length="757" mass="79516">MSRAHASRHRIAAAATLVAAVTVGTLTAVPAAVATTGAVTAAGDTQQVTAELPPGSRIRGNGTSGFLTRLPSDGTFRWTRYEDGATTVLPTGDYQGGQQTDMIAKREGATYKLYDMATGADPVVIDTAFLGTSAEFVGLAGATVVMKVTDAGEGTSLHLVGKPAGTVVDRRVNGLPRDTVIHHAFADSPGTLNLFYTGTVGGVSAKHVARVDVATAAITEDRAVPKAYDEVLAGPGYTWRALSSVSTTATHVAWTEKSSTGTVDLVVARWGEAAVQRIPLGTKTPLTVRLLGDWVMYAVTGGAAALTPDPYYALTAQSLTSGRTVKLLDHVISSRSEPGGAALVQGGSIAQGDGLFRIAPGEDGTPAATQVASTGETVVLGAKEHATAPLPTAADLARGDEPGFFWEFSKPNRFRVVLTHTASGKRWTSDLGFTERDGSLSGVRWTGMFDDHSAASNGDYTWKMTARPSNGIGPDLVRTGTLKVTGKPAPHDFSDSGLADLLVLDGSGSGRLLNYDARQSLYETRWGYKRTPTVIGQGWNIYDRLAAPGNLDASPYADVIGRDRVGDLWLYSGTGHAFAPRTKIGGGWQTYDKLVGGSSDLTNDGRSDLLAADKAGDLWLYKGTGKGTAPFAARKKIGGGWGIYNQISAVGNLAGGPAGDLVARDRAGVLWLYLGKGDGTFAPRTRIGTGWDRYTDLVGVGDVNRDGRPDLVAQGVMGGNFETLSYYVGTGDWRAPFSSRREVYSPEPLGTYPTTLF</sequence>
<proteinExistence type="predicted"/>
<protein>
    <recommendedName>
        <fullName evidence="5">Integrin</fullName>
    </recommendedName>
</protein>
<evidence type="ECO:0000256" key="2">
    <source>
        <dbReference type="SAM" id="SignalP"/>
    </source>
</evidence>
<dbReference type="PANTHER" id="PTHR44103">
    <property type="entry name" value="PROPROTEIN CONVERTASE P"/>
    <property type="match status" value="1"/>
</dbReference>
<dbReference type="HOGENOM" id="CLU_021583_0_0_11"/>
<name>A0A0B5IE95_9ACTN</name>
<reference evidence="3 4" key="1">
    <citation type="submission" date="2014-12" db="EMBL/GenBank/DDBJ databases">
        <title>Complete genome sequence of Streptomyces vietnamensis strain GIMV4.0001, a genetic manipulable producer of the benzoisochromanequinone antibiotic granaticin.</title>
        <authorList>
            <person name="Deng M.R."/>
            <person name="Guo J."/>
            <person name="Ma L.Y."/>
            <person name="Feng G.D."/>
            <person name="Mo C.Y."/>
            <person name="Zhu H.H."/>
        </authorList>
    </citation>
    <scope>NUCLEOTIDE SEQUENCE [LARGE SCALE GENOMIC DNA]</scope>
    <source>
        <strain evidence="4">GIMV4.0001</strain>
    </source>
</reference>
<feature type="signal peptide" evidence="2">
    <location>
        <begin position="1"/>
        <end position="34"/>
    </location>
</feature>
<dbReference type="Proteomes" id="UP000031774">
    <property type="component" value="Chromosome"/>
</dbReference>
<evidence type="ECO:0000313" key="4">
    <source>
        <dbReference type="Proteomes" id="UP000031774"/>
    </source>
</evidence>
<dbReference type="EMBL" id="CP010407">
    <property type="protein sequence ID" value="AJF66674.1"/>
    <property type="molecule type" value="Genomic_DNA"/>
</dbReference>
<dbReference type="SUPFAM" id="SSF69318">
    <property type="entry name" value="Integrin alpha N-terminal domain"/>
    <property type="match status" value="1"/>
</dbReference>
<dbReference type="KEGG" id="svt:SVTN_22195"/>
<dbReference type="STRING" id="362257.SVTN_22195"/>
<dbReference type="Pfam" id="PF13517">
    <property type="entry name" value="FG-GAP_3"/>
    <property type="match status" value="1"/>
</dbReference>
<dbReference type="InterPro" id="IPR013517">
    <property type="entry name" value="FG-GAP"/>
</dbReference>